<feature type="transmembrane region" description="Helical" evidence="6">
    <location>
        <begin position="120"/>
        <end position="142"/>
    </location>
</feature>
<evidence type="ECO:0000256" key="1">
    <source>
        <dbReference type="ARBA" id="ARBA00004651"/>
    </source>
</evidence>
<feature type="transmembrane region" description="Helical" evidence="6">
    <location>
        <begin position="180"/>
        <end position="202"/>
    </location>
</feature>
<organism evidence="7 8">
    <name type="scientific">Pseudonocardia nematodicida</name>
    <dbReference type="NCBI Taxonomy" id="1206997"/>
    <lineage>
        <taxon>Bacteria</taxon>
        <taxon>Bacillati</taxon>
        <taxon>Actinomycetota</taxon>
        <taxon>Actinomycetes</taxon>
        <taxon>Pseudonocardiales</taxon>
        <taxon>Pseudonocardiaceae</taxon>
        <taxon>Pseudonocardia</taxon>
    </lineage>
</organism>
<evidence type="ECO:0000313" key="8">
    <source>
        <dbReference type="Proteomes" id="UP001494902"/>
    </source>
</evidence>
<feature type="transmembrane region" description="Helical" evidence="6">
    <location>
        <begin position="366"/>
        <end position="387"/>
    </location>
</feature>
<reference evidence="7 8" key="1">
    <citation type="submission" date="2024-03" db="EMBL/GenBank/DDBJ databases">
        <title>Draft genome sequence of Pseudonocardia nematodicida JCM 31783.</title>
        <authorList>
            <person name="Butdee W."/>
            <person name="Duangmal K."/>
        </authorList>
    </citation>
    <scope>NUCLEOTIDE SEQUENCE [LARGE SCALE GENOMIC DNA]</scope>
    <source>
        <strain evidence="7 8">JCM 31783</strain>
    </source>
</reference>
<protein>
    <submittedName>
        <fullName evidence="7">Polysaccharide biosynthesis C-terminal domain-containing protein</fullName>
    </submittedName>
</protein>
<keyword evidence="3 6" id="KW-0812">Transmembrane</keyword>
<dbReference type="EMBL" id="JBEDNQ010000001">
    <property type="protein sequence ID" value="MEQ3549112.1"/>
    <property type="molecule type" value="Genomic_DNA"/>
</dbReference>
<sequence length="421" mass="43427">MTRAAVLRRVAGSGLARDTGWALTAEVLRLATSLGAFLVVTHLLSPGEYGVYIGTLGLMWFVLPFASCGAAYLLLQRVAGEGVDLATAMGRANGMVVTGGVLVTLLIALTRPVLLPQTPALVIVLLALAELVFGGMTETSMLAGQALGRLRLTVWVRLLQGASRLVAAVGLIVVDPAATLVEWAWLHLATAAVAALAGQWLLRVPGPARIPLHRPRLVEVTRGFPFSVGFGAEKFRESADSMLLLRIGTATDTGIFGAAVRLLNLALTPLMALIASSNARIFAAGARSVGAARAVARRVTAIGLAYAAVAAVVVAVAGPVAVAFLPAGYAAAGDALRLLAVLPIAVAAESFVATAMTAIGHQRIRVASVLAGTAVNVALNVALIPTWGWRGVVVASVAASVLNTTLLWSAIMVLAARERRT</sequence>
<gene>
    <name evidence="7" type="ORF">WIS52_01405</name>
</gene>
<evidence type="ECO:0000313" key="7">
    <source>
        <dbReference type="EMBL" id="MEQ3549112.1"/>
    </source>
</evidence>
<keyword evidence="8" id="KW-1185">Reference proteome</keyword>
<feature type="transmembrane region" description="Helical" evidence="6">
    <location>
        <begin position="154"/>
        <end position="174"/>
    </location>
</feature>
<feature type="transmembrane region" description="Helical" evidence="6">
    <location>
        <begin position="393"/>
        <end position="416"/>
    </location>
</feature>
<feature type="transmembrane region" description="Helical" evidence="6">
    <location>
        <begin position="304"/>
        <end position="329"/>
    </location>
</feature>
<evidence type="ECO:0000256" key="5">
    <source>
        <dbReference type="ARBA" id="ARBA00023136"/>
    </source>
</evidence>
<proteinExistence type="predicted"/>
<keyword evidence="2" id="KW-1003">Cell membrane</keyword>
<evidence type="ECO:0000256" key="6">
    <source>
        <dbReference type="SAM" id="Phobius"/>
    </source>
</evidence>
<feature type="transmembrane region" description="Helical" evidence="6">
    <location>
        <begin position="335"/>
        <end position="359"/>
    </location>
</feature>
<feature type="transmembrane region" description="Helical" evidence="6">
    <location>
        <begin position="21"/>
        <end position="44"/>
    </location>
</feature>
<dbReference type="PANTHER" id="PTHR30250:SF11">
    <property type="entry name" value="O-ANTIGEN TRANSPORTER-RELATED"/>
    <property type="match status" value="1"/>
</dbReference>
<keyword evidence="5 6" id="KW-0472">Membrane</keyword>
<feature type="transmembrane region" description="Helical" evidence="6">
    <location>
        <begin position="95"/>
        <end position="114"/>
    </location>
</feature>
<evidence type="ECO:0000256" key="3">
    <source>
        <dbReference type="ARBA" id="ARBA00022692"/>
    </source>
</evidence>
<keyword evidence="4 6" id="KW-1133">Transmembrane helix</keyword>
<dbReference type="RefSeq" id="WP_349296202.1">
    <property type="nucleotide sequence ID" value="NZ_JBEDNQ010000001.1"/>
</dbReference>
<evidence type="ECO:0000256" key="4">
    <source>
        <dbReference type="ARBA" id="ARBA00022989"/>
    </source>
</evidence>
<comment type="caution">
    <text evidence="7">The sequence shown here is derived from an EMBL/GenBank/DDBJ whole genome shotgun (WGS) entry which is preliminary data.</text>
</comment>
<dbReference type="PANTHER" id="PTHR30250">
    <property type="entry name" value="PST FAMILY PREDICTED COLANIC ACID TRANSPORTER"/>
    <property type="match status" value="1"/>
</dbReference>
<dbReference type="Proteomes" id="UP001494902">
    <property type="component" value="Unassembled WGS sequence"/>
</dbReference>
<name>A0ABV1K682_9PSEU</name>
<evidence type="ECO:0000256" key="2">
    <source>
        <dbReference type="ARBA" id="ARBA00022475"/>
    </source>
</evidence>
<dbReference type="InterPro" id="IPR050833">
    <property type="entry name" value="Poly_Biosynth_Transport"/>
</dbReference>
<comment type="subcellular location">
    <subcellularLocation>
        <location evidence="1">Cell membrane</location>
        <topology evidence="1">Multi-pass membrane protein</topology>
    </subcellularLocation>
</comment>
<accession>A0ABV1K682</accession>
<feature type="transmembrane region" description="Helical" evidence="6">
    <location>
        <begin position="50"/>
        <end position="75"/>
    </location>
</feature>